<keyword evidence="5" id="KW-0539">Nucleus</keyword>
<keyword evidence="3" id="KW-0863">Zinc-finger</keyword>
<name>A0A915Z9V7_9GLOM</name>
<feature type="region of interest" description="Disordered" evidence="6">
    <location>
        <begin position="510"/>
        <end position="534"/>
    </location>
</feature>
<comment type="caution">
    <text evidence="7">The sequence shown here is derived from an EMBL/GenBank/DDBJ whole genome shotgun (WGS) entry which is preliminary data.</text>
</comment>
<feature type="compositionally biased region" description="Acidic residues" evidence="6">
    <location>
        <begin position="510"/>
        <end position="531"/>
    </location>
</feature>
<keyword evidence="4" id="KW-0862">Zinc</keyword>
<dbReference type="GO" id="GO:0005634">
    <property type="term" value="C:nucleus"/>
    <property type="evidence" value="ECO:0007669"/>
    <property type="project" value="UniProtKB-SubCell"/>
</dbReference>
<evidence type="ECO:0000256" key="4">
    <source>
        <dbReference type="ARBA" id="ARBA00022833"/>
    </source>
</evidence>
<dbReference type="GO" id="GO:0008270">
    <property type="term" value="F:zinc ion binding"/>
    <property type="evidence" value="ECO:0007669"/>
    <property type="project" value="UniProtKB-KW"/>
</dbReference>
<evidence type="ECO:0000313" key="8">
    <source>
        <dbReference type="Proteomes" id="UP000684084"/>
    </source>
</evidence>
<evidence type="ECO:0000256" key="5">
    <source>
        <dbReference type="ARBA" id="ARBA00023242"/>
    </source>
</evidence>
<dbReference type="PANTHER" id="PTHR46481">
    <property type="entry name" value="ZINC FINGER BED DOMAIN-CONTAINING PROTEIN 4"/>
    <property type="match status" value="1"/>
</dbReference>
<sequence>MGDQSDYFNYQDYQEDNQVEYDLLSDIFPLQDKKVGGRKKTQVWDYFEEYGEKKHGHCGCICKACNWKRAMGKAYEMVDHLALSCPRVSVEVKQIFLEEIRKRSSLKLDHLPPSNNDETATKKVKIIQKKITSIFESDEIEKSKIIRCNRALTRLFVCCGIPFSVVSNPFFVDFVKCLCPAYELPNRVTFAGPWVNQELTNVLEIILSETRLTKNITLGLDGWSYKAGALLSEDIKNNLIEGGGLKGYCKTHWSTAFDCLTSILRCKRSLHNILETQPDTLSSEVKDLLRNRIFFQNVEELIKIIKPIKEVLTSLEYKMTTLSDCFIQLMKLGIMIQIPNVLNQEFHSYCLEKFNLRWSQFNFKLYLLGYFFHPSYRGKGLKIGVFCQICHWSIELLINNISGGKNSANKLVGQMADYKDFKVPYEFEYIPGTFSIERCERLFSVLGWMCSKRRSRLSIDRIQSMAKLHSYYVNNALKEMNYAFSNITEDEFFRELNKSFNDITKFSEEVEEQEEEFNQPDEEEDLDQDNEELPKENNEIIIDKYFDINEELRRALGVEVRVVVEQPAVPAYDHGEKEFDINELLNSTLN</sequence>
<reference evidence="7" key="1">
    <citation type="submission" date="2020-05" db="EMBL/GenBank/DDBJ databases">
        <authorList>
            <person name="Rincon C."/>
            <person name="Sanders R I."/>
            <person name="Robbins C."/>
            <person name="Chaturvedi A."/>
        </authorList>
    </citation>
    <scope>NUCLEOTIDE SEQUENCE</scope>
    <source>
        <strain evidence="7">CHB12</strain>
    </source>
</reference>
<dbReference type="InterPro" id="IPR052035">
    <property type="entry name" value="ZnF_BED_domain_contain"/>
</dbReference>
<organism evidence="7 8">
    <name type="scientific">Rhizophagus irregularis</name>
    <dbReference type="NCBI Taxonomy" id="588596"/>
    <lineage>
        <taxon>Eukaryota</taxon>
        <taxon>Fungi</taxon>
        <taxon>Fungi incertae sedis</taxon>
        <taxon>Mucoromycota</taxon>
        <taxon>Glomeromycotina</taxon>
        <taxon>Glomeromycetes</taxon>
        <taxon>Glomerales</taxon>
        <taxon>Glomeraceae</taxon>
        <taxon>Rhizophagus</taxon>
    </lineage>
</organism>
<accession>A0A915Z9V7</accession>
<keyword evidence="2" id="KW-0479">Metal-binding</keyword>
<dbReference type="EMBL" id="CAGKOT010000024">
    <property type="protein sequence ID" value="CAB5368066.1"/>
    <property type="molecule type" value="Genomic_DNA"/>
</dbReference>
<comment type="subcellular location">
    <subcellularLocation>
        <location evidence="1">Nucleus</location>
    </subcellularLocation>
</comment>
<evidence type="ECO:0000256" key="6">
    <source>
        <dbReference type="SAM" id="MobiDB-lite"/>
    </source>
</evidence>
<evidence type="ECO:0000256" key="2">
    <source>
        <dbReference type="ARBA" id="ARBA00022723"/>
    </source>
</evidence>
<protein>
    <recommendedName>
        <fullName evidence="9">BED-type domain-containing protein</fullName>
    </recommendedName>
</protein>
<dbReference type="VEuPathDB" id="FungiDB:RhiirFUN_012952"/>
<dbReference type="VEuPathDB" id="FungiDB:RhiirFUN_020256"/>
<dbReference type="PANTHER" id="PTHR46481:SF10">
    <property type="entry name" value="ZINC FINGER BED DOMAIN-CONTAINING PROTEIN 39"/>
    <property type="match status" value="1"/>
</dbReference>
<dbReference type="AlphaFoldDB" id="A0A915Z9V7"/>
<evidence type="ECO:0000256" key="1">
    <source>
        <dbReference type="ARBA" id="ARBA00004123"/>
    </source>
</evidence>
<evidence type="ECO:0008006" key="9">
    <source>
        <dbReference type="Google" id="ProtNLM"/>
    </source>
</evidence>
<dbReference type="OrthoDB" id="2440110at2759"/>
<dbReference type="Proteomes" id="UP000684084">
    <property type="component" value="Unassembled WGS sequence"/>
</dbReference>
<gene>
    <name evidence="7" type="ORF">CHRIB12_LOCUS11568</name>
</gene>
<evidence type="ECO:0000313" key="7">
    <source>
        <dbReference type="EMBL" id="CAB5368066.1"/>
    </source>
</evidence>
<evidence type="ECO:0000256" key="3">
    <source>
        <dbReference type="ARBA" id="ARBA00022771"/>
    </source>
</evidence>
<proteinExistence type="predicted"/>